<evidence type="ECO:0000256" key="1">
    <source>
        <dbReference type="ARBA" id="ARBA00022614"/>
    </source>
</evidence>
<keyword evidence="4" id="KW-0812">Transmembrane</keyword>
<evidence type="ECO:0000256" key="5">
    <source>
        <dbReference type="SAM" id="SignalP"/>
    </source>
</evidence>
<dbReference type="PANTHER" id="PTHR31450:SF4">
    <property type="entry name" value="LEUCINE-RICH REPEAT-CONTAINING PROTEIN 19"/>
    <property type="match status" value="1"/>
</dbReference>
<keyword evidence="2 5" id="KW-0732">Signal</keyword>
<dbReference type="PROSITE" id="PS51450">
    <property type="entry name" value="LRR"/>
    <property type="match status" value="1"/>
</dbReference>
<evidence type="ECO:0000256" key="3">
    <source>
        <dbReference type="ARBA" id="ARBA00022737"/>
    </source>
</evidence>
<evidence type="ECO:0000313" key="7">
    <source>
        <dbReference type="Proteomes" id="UP000694863"/>
    </source>
</evidence>
<dbReference type="Gene3D" id="3.80.10.10">
    <property type="entry name" value="Ribonuclease Inhibitor"/>
    <property type="match status" value="2"/>
</dbReference>
<accession>A0ABM0J0X5</accession>
<dbReference type="SMART" id="SM00082">
    <property type="entry name" value="LRRCT"/>
    <property type="match status" value="1"/>
</dbReference>
<name>A0ABM0J0X5_ECHTE</name>
<evidence type="ECO:0000313" key="8">
    <source>
        <dbReference type="RefSeq" id="XP_004712412.1"/>
    </source>
</evidence>
<keyword evidence="3" id="KW-0677">Repeat</keyword>
<dbReference type="InterPro" id="IPR001611">
    <property type="entry name" value="Leu-rich_rpt"/>
</dbReference>
<feature type="transmembrane region" description="Helical" evidence="4">
    <location>
        <begin position="268"/>
        <end position="289"/>
    </location>
</feature>
<gene>
    <name evidence="8" type="primary">LRRC19</name>
</gene>
<dbReference type="GeneID" id="101638823"/>
<dbReference type="Proteomes" id="UP000694863">
    <property type="component" value="Unplaced"/>
</dbReference>
<dbReference type="SUPFAM" id="SSF52058">
    <property type="entry name" value="L domain-like"/>
    <property type="match status" value="1"/>
</dbReference>
<feature type="domain" description="LRRCT" evidence="6">
    <location>
        <begin position="175"/>
        <end position="226"/>
    </location>
</feature>
<keyword evidence="4" id="KW-0472">Membrane</keyword>
<sequence length="365" mass="41750">MKITYSVILWPFSMILLSDESQASQTEVRFNFTGQNHSSIPADIDKDVIILDLSYNQVTLDARDRKVLQMYVLLIELYLIENNVIALHNNSFGNLSNLEILNICRNAISVIQRGAFVGLKKLKQLHLCQNQITQLDPGTFVPLKKLALLNLQGNLISSLEVPQVFHLELIILYGNPWDCSCRLFTLQSWLNTSNVTLEHENITMCSSPDLSRSYSIKTVPYQAECRLKFSSVVTENLYENFMSVSNSTFNSPLNSTTNPEHERIGKSWAFLVGVIVTVLATSLLIFIAIKCPIWYSMLLSYHHHRLEEHEAENYEDGFTGNMSYLPQTPEEETTVIFEQLHSFVVDDDGFIEDKYIDTHELQKEN</sequence>
<dbReference type="SMART" id="SM00369">
    <property type="entry name" value="LRR_TYP"/>
    <property type="match status" value="4"/>
</dbReference>
<evidence type="ECO:0000259" key="6">
    <source>
        <dbReference type="SMART" id="SM00082"/>
    </source>
</evidence>
<feature type="chain" id="PRO_5046332165" evidence="5">
    <location>
        <begin position="24"/>
        <end position="365"/>
    </location>
</feature>
<organism evidence="7 8">
    <name type="scientific">Echinops telfairi</name>
    <name type="common">Lesser hedgehog tenrec</name>
    <dbReference type="NCBI Taxonomy" id="9371"/>
    <lineage>
        <taxon>Eukaryota</taxon>
        <taxon>Metazoa</taxon>
        <taxon>Chordata</taxon>
        <taxon>Craniata</taxon>
        <taxon>Vertebrata</taxon>
        <taxon>Euteleostomi</taxon>
        <taxon>Mammalia</taxon>
        <taxon>Eutheria</taxon>
        <taxon>Afrotheria</taxon>
        <taxon>Tenrecidae</taxon>
        <taxon>Tenrecinae</taxon>
        <taxon>Echinops</taxon>
    </lineage>
</organism>
<evidence type="ECO:0000256" key="2">
    <source>
        <dbReference type="ARBA" id="ARBA00022729"/>
    </source>
</evidence>
<dbReference type="PANTHER" id="PTHR31450">
    <property type="entry name" value="LEUCINE-RICH REPEAT-CONTAINING PROTEIN 19 LRRC19 FAMILY MEMBER"/>
    <property type="match status" value="1"/>
</dbReference>
<keyword evidence="7" id="KW-1185">Reference proteome</keyword>
<evidence type="ECO:0000256" key="4">
    <source>
        <dbReference type="SAM" id="Phobius"/>
    </source>
</evidence>
<feature type="signal peptide" evidence="5">
    <location>
        <begin position="1"/>
        <end position="23"/>
    </location>
</feature>
<dbReference type="RefSeq" id="XP_004712412.1">
    <property type="nucleotide sequence ID" value="XM_004712355.2"/>
</dbReference>
<protein>
    <submittedName>
        <fullName evidence="8">Leucine-rich repeat-containing protein 19 isoform X1</fullName>
    </submittedName>
</protein>
<dbReference type="Pfam" id="PF15176">
    <property type="entry name" value="LRR19-TM"/>
    <property type="match status" value="1"/>
</dbReference>
<keyword evidence="4" id="KW-1133">Transmembrane helix</keyword>
<keyword evidence="1" id="KW-0433">Leucine-rich repeat</keyword>
<dbReference type="InterPro" id="IPR032675">
    <property type="entry name" value="LRR_dom_sf"/>
</dbReference>
<dbReference type="Pfam" id="PF13855">
    <property type="entry name" value="LRR_8"/>
    <property type="match status" value="1"/>
</dbReference>
<dbReference type="InterPro" id="IPR000483">
    <property type="entry name" value="Cys-rich_flank_reg_C"/>
</dbReference>
<reference evidence="8" key="1">
    <citation type="submission" date="2025-08" db="UniProtKB">
        <authorList>
            <consortium name="RefSeq"/>
        </authorList>
    </citation>
    <scope>IDENTIFICATION</scope>
</reference>
<dbReference type="InterPro" id="IPR003591">
    <property type="entry name" value="Leu-rich_rpt_typical-subtyp"/>
</dbReference>
<proteinExistence type="predicted"/>